<gene>
    <name evidence="2" type="ORF">K461DRAFT_325563</name>
</gene>
<name>A0A9P4JDE4_9PEZI</name>
<organism evidence="2 3">
    <name type="scientific">Myriangium duriaei CBS 260.36</name>
    <dbReference type="NCBI Taxonomy" id="1168546"/>
    <lineage>
        <taxon>Eukaryota</taxon>
        <taxon>Fungi</taxon>
        <taxon>Dikarya</taxon>
        <taxon>Ascomycota</taxon>
        <taxon>Pezizomycotina</taxon>
        <taxon>Dothideomycetes</taxon>
        <taxon>Dothideomycetidae</taxon>
        <taxon>Myriangiales</taxon>
        <taxon>Myriangiaceae</taxon>
        <taxon>Myriangium</taxon>
    </lineage>
</organism>
<comment type="caution">
    <text evidence="2">The sequence shown here is derived from an EMBL/GenBank/DDBJ whole genome shotgun (WGS) entry which is preliminary data.</text>
</comment>
<feature type="compositionally biased region" description="Basic and acidic residues" evidence="1">
    <location>
        <begin position="129"/>
        <end position="140"/>
    </location>
</feature>
<feature type="compositionally biased region" description="Low complexity" evidence="1">
    <location>
        <begin position="217"/>
        <end position="232"/>
    </location>
</feature>
<evidence type="ECO:0000313" key="3">
    <source>
        <dbReference type="Proteomes" id="UP000799439"/>
    </source>
</evidence>
<feature type="region of interest" description="Disordered" evidence="1">
    <location>
        <begin position="109"/>
        <end position="147"/>
    </location>
</feature>
<dbReference type="Proteomes" id="UP000799439">
    <property type="component" value="Unassembled WGS sequence"/>
</dbReference>
<feature type="compositionally biased region" description="Polar residues" evidence="1">
    <location>
        <begin position="387"/>
        <end position="404"/>
    </location>
</feature>
<keyword evidence="3" id="KW-1185">Reference proteome</keyword>
<dbReference type="OrthoDB" id="5421971at2759"/>
<feature type="compositionally biased region" description="Polar residues" evidence="1">
    <location>
        <begin position="363"/>
        <end position="373"/>
    </location>
</feature>
<reference evidence="2" key="1">
    <citation type="journal article" date="2020" name="Stud. Mycol.">
        <title>101 Dothideomycetes genomes: a test case for predicting lifestyles and emergence of pathogens.</title>
        <authorList>
            <person name="Haridas S."/>
            <person name="Albert R."/>
            <person name="Binder M."/>
            <person name="Bloem J."/>
            <person name="Labutti K."/>
            <person name="Salamov A."/>
            <person name="Andreopoulos B."/>
            <person name="Baker S."/>
            <person name="Barry K."/>
            <person name="Bills G."/>
            <person name="Bluhm B."/>
            <person name="Cannon C."/>
            <person name="Castanera R."/>
            <person name="Culley D."/>
            <person name="Daum C."/>
            <person name="Ezra D."/>
            <person name="Gonzalez J."/>
            <person name="Henrissat B."/>
            <person name="Kuo A."/>
            <person name="Liang C."/>
            <person name="Lipzen A."/>
            <person name="Lutzoni F."/>
            <person name="Magnuson J."/>
            <person name="Mondo S."/>
            <person name="Nolan M."/>
            <person name="Ohm R."/>
            <person name="Pangilinan J."/>
            <person name="Park H.-J."/>
            <person name="Ramirez L."/>
            <person name="Alfaro M."/>
            <person name="Sun H."/>
            <person name="Tritt A."/>
            <person name="Yoshinaga Y."/>
            <person name="Zwiers L.-H."/>
            <person name="Turgeon B."/>
            <person name="Goodwin S."/>
            <person name="Spatafora J."/>
            <person name="Crous P."/>
            <person name="Grigoriev I."/>
        </authorList>
    </citation>
    <scope>NUCLEOTIDE SEQUENCE</scope>
    <source>
        <strain evidence="2">CBS 260.36</strain>
    </source>
</reference>
<feature type="compositionally biased region" description="Acidic residues" evidence="1">
    <location>
        <begin position="236"/>
        <end position="250"/>
    </location>
</feature>
<evidence type="ECO:0000256" key="1">
    <source>
        <dbReference type="SAM" id="MobiDB-lite"/>
    </source>
</evidence>
<sequence>MFRRNDPRLRRTLNEISQTIENANETAQTSVFVFGQEYISPCLSSIRSCFQPCVEHCFPPLDQRGRRARRRSRGRPELNFDFYDDWEEDENADLLGWDDEEYDTFVDGPAGYGTTTQQPGRQRAMSYGTRRDAKGRHIDAGPDGSAPGPSYFGFLGKITSKLGKGKPLRYKPSAAGLQEHPGSTKKLGGAEGEPLMTDESDADPIERRQRKGRKRSGTNSSGQTTSSLSSRGDLFPSEDEDDAVPLDDEFAMVLERRTTNSGQDDGGSSGIIRTGKRPGPGSRRSTRTGSSRSTPRSKRLSRTSSSEAPFRSEVIDPEMMNVPTLNELKQEEEQARAEEELSVRQRREAAQKLAAERGLVMTGHSTNESSDTPKGQEIPDSNDSERGSVNMTLHDNDTMESPSAQPLRPSHAAEEMSATTTSRHSDTFAAARLPKFGP</sequence>
<dbReference type="AlphaFoldDB" id="A0A9P4JDE4"/>
<evidence type="ECO:0000313" key="2">
    <source>
        <dbReference type="EMBL" id="KAF2156963.1"/>
    </source>
</evidence>
<dbReference type="EMBL" id="ML996081">
    <property type="protein sequence ID" value="KAF2156963.1"/>
    <property type="molecule type" value="Genomic_DNA"/>
</dbReference>
<protein>
    <submittedName>
        <fullName evidence="2">Uncharacterized protein</fullName>
    </submittedName>
</protein>
<feature type="compositionally biased region" description="Low complexity" evidence="1">
    <location>
        <begin position="277"/>
        <end position="294"/>
    </location>
</feature>
<proteinExistence type="predicted"/>
<feature type="compositionally biased region" description="Basic and acidic residues" evidence="1">
    <location>
        <begin position="328"/>
        <end position="350"/>
    </location>
</feature>
<feature type="region of interest" description="Disordered" evidence="1">
    <location>
        <begin position="166"/>
        <end position="438"/>
    </location>
</feature>
<accession>A0A9P4JDE4</accession>